<dbReference type="EMBL" id="CAUZLY010000015">
    <property type="protein sequence ID" value="CAK1254888.1"/>
    <property type="molecule type" value="Genomic_DNA"/>
</dbReference>
<protein>
    <recommendedName>
        <fullName evidence="4">Transposase</fullName>
    </recommendedName>
</protein>
<dbReference type="Proteomes" id="UP001314200">
    <property type="component" value="Unassembled WGS sequence"/>
</dbReference>
<sequence>MINQEKERLEAENRKLKKEKQALQEKNLRLRIINEYTKKLDDLVDERIEREKQDKQKKSPKR</sequence>
<gene>
    <name evidence="2" type="ORF">R82641_BJNNKPBH_01557</name>
</gene>
<accession>A0ABM9N2G9</accession>
<organism evidence="2 3">
    <name type="scientific">Fructobacillus cardui</name>
    <dbReference type="NCBI Taxonomy" id="2893170"/>
    <lineage>
        <taxon>Bacteria</taxon>
        <taxon>Bacillati</taxon>
        <taxon>Bacillota</taxon>
        <taxon>Bacilli</taxon>
        <taxon>Lactobacillales</taxon>
        <taxon>Lactobacillaceae</taxon>
        <taxon>Fructobacillus</taxon>
    </lineage>
</organism>
<name>A0ABM9N2G9_9LACO</name>
<keyword evidence="3" id="KW-1185">Reference proteome</keyword>
<evidence type="ECO:0000313" key="2">
    <source>
        <dbReference type="EMBL" id="CAK1254888.1"/>
    </source>
</evidence>
<evidence type="ECO:0000256" key="1">
    <source>
        <dbReference type="SAM" id="Coils"/>
    </source>
</evidence>
<reference evidence="2 3" key="1">
    <citation type="submission" date="2023-10" db="EMBL/GenBank/DDBJ databases">
        <authorList>
            <person name="Botero Cardona J."/>
        </authorList>
    </citation>
    <scope>NUCLEOTIDE SEQUENCE [LARGE SCALE GENOMIC DNA]</scope>
    <source>
        <strain evidence="2 3">R-82641</strain>
    </source>
</reference>
<comment type="caution">
    <text evidence="2">The sequence shown here is derived from an EMBL/GenBank/DDBJ whole genome shotgun (WGS) entry which is preliminary data.</text>
</comment>
<feature type="coiled-coil region" evidence="1">
    <location>
        <begin position="1"/>
        <end position="53"/>
    </location>
</feature>
<evidence type="ECO:0000313" key="3">
    <source>
        <dbReference type="Proteomes" id="UP001314200"/>
    </source>
</evidence>
<evidence type="ECO:0008006" key="4">
    <source>
        <dbReference type="Google" id="ProtNLM"/>
    </source>
</evidence>
<keyword evidence="1" id="KW-0175">Coiled coil</keyword>
<proteinExistence type="predicted"/>